<comment type="subcellular location">
    <subcellularLocation>
        <location evidence="1">Membrane</location>
    </subcellularLocation>
</comment>
<evidence type="ECO:0000313" key="9">
    <source>
        <dbReference type="Proteomes" id="UP000826540"/>
    </source>
</evidence>
<feature type="domain" description="Guanylate cyclase" evidence="7">
    <location>
        <begin position="49"/>
        <end position="109"/>
    </location>
</feature>
<dbReference type="PANTHER" id="PTHR11920:SF335">
    <property type="entry name" value="GUANYLATE CYCLASE"/>
    <property type="match status" value="1"/>
</dbReference>
<name>A0ABX8X6S7_9CYAN</name>
<keyword evidence="2" id="KW-0812">Transmembrane</keyword>
<dbReference type="Pfam" id="PF00211">
    <property type="entry name" value="Guanylate_cyc"/>
    <property type="match status" value="1"/>
</dbReference>
<evidence type="ECO:0000256" key="1">
    <source>
        <dbReference type="ARBA" id="ARBA00004370"/>
    </source>
</evidence>
<dbReference type="CDD" id="cd07302">
    <property type="entry name" value="CHD"/>
    <property type="match status" value="1"/>
</dbReference>
<dbReference type="InterPro" id="IPR029787">
    <property type="entry name" value="Nucleotide_cyclase"/>
</dbReference>
<dbReference type="InterPro" id="IPR001054">
    <property type="entry name" value="A/G_cyclase"/>
</dbReference>
<sequence length="109" mass="12190">MRDRQKIESILRDEQAKSERLLLNILPSEIAQKLKEEESAIANRFDEVTILFADIVNFTGLSAQISPIELVNSLNEIFSSFDRLADFYGLAKIKTIGDAYMVIGGLATP</sequence>
<accession>A0ABX8X6S7</accession>
<dbReference type="SMART" id="SM00044">
    <property type="entry name" value="CYCc"/>
    <property type="match status" value="1"/>
</dbReference>
<protein>
    <recommendedName>
        <fullName evidence="7">Guanylate cyclase domain-containing protein</fullName>
    </recommendedName>
</protein>
<dbReference type="Gene3D" id="3.30.70.1230">
    <property type="entry name" value="Nucleotide cyclase"/>
    <property type="match status" value="1"/>
</dbReference>
<evidence type="ECO:0000256" key="6">
    <source>
        <dbReference type="ARBA" id="ARBA00023239"/>
    </source>
</evidence>
<keyword evidence="9" id="KW-1185">Reference proteome</keyword>
<dbReference type="EMBL" id="CP080598">
    <property type="protein sequence ID" value="QYX34356.1"/>
    <property type="molecule type" value="Genomic_DNA"/>
</dbReference>
<evidence type="ECO:0000259" key="7">
    <source>
        <dbReference type="PROSITE" id="PS50125"/>
    </source>
</evidence>
<keyword evidence="5" id="KW-0472">Membrane</keyword>
<gene>
    <name evidence="8" type="ORF">K2F26_23385</name>
</gene>
<keyword evidence="6" id="KW-0456">Lyase</keyword>
<dbReference type="Proteomes" id="UP000826540">
    <property type="component" value="Chromosome"/>
</dbReference>
<reference evidence="8 9" key="1">
    <citation type="journal article" date="2022" name="J. Am. Chem. Soc.">
        <title>Biosynthesis of Guanitoxin Enables Global Environmental Detection in Freshwater Cyanobacteria.</title>
        <authorList>
            <person name="Lima S.T."/>
            <person name="Fallon T.R."/>
            <person name="Cordoza J.L."/>
            <person name="Chekan J.R."/>
            <person name="Delbaje E."/>
            <person name="Hopiavuori A.R."/>
            <person name="Alvarenga D.O."/>
            <person name="Wood S.M."/>
            <person name="Luhavaya H."/>
            <person name="Baumgartner J.T."/>
            <person name="Dorr F.A."/>
            <person name="Etchegaray A."/>
            <person name="Pinto E."/>
            <person name="McKinnie S.M.K."/>
            <person name="Fiore M.F."/>
            <person name="Moore B.S."/>
        </authorList>
    </citation>
    <scope>NUCLEOTIDE SEQUENCE [LARGE SCALE GENOMIC DNA]</scope>
    <source>
        <strain evidence="8 9">ITEP-024</strain>
    </source>
</reference>
<dbReference type="SUPFAM" id="SSF55073">
    <property type="entry name" value="Nucleotide cyclase"/>
    <property type="match status" value="1"/>
</dbReference>
<dbReference type="PROSITE" id="PS50125">
    <property type="entry name" value="GUANYLATE_CYCLASE_2"/>
    <property type="match status" value="1"/>
</dbReference>
<evidence type="ECO:0000256" key="3">
    <source>
        <dbReference type="ARBA" id="ARBA00022741"/>
    </source>
</evidence>
<keyword evidence="3" id="KW-0547">Nucleotide-binding</keyword>
<evidence type="ECO:0000256" key="2">
    <source>
        <dbReference type="ARBA" id="ARBA00022692"/>
    </source>
</evidence>
<evidence type="ECO:0000256" key="5">
    <source>
        <dbReference type="ARBA" id="ARBA00023136"/>
    </source>
</evidence>
<dbReference type="PANTHER" id="PTHR11920">
    <property type="entry name" value="GUANYLYL CYCLASE"/>
    <property type="match status" value="1"/>
</dbReference>
<evidence type="ECO:0000313" key="8">
    <source>
        <dbReference type="EMBL" id="QYX34356.1"/>
    </source>
</evidence>
<dbReference type="InterPro" id="IPR050401">
    <property type="entry name" value="Cyclic_nucleotide_synthase"/>
</dbReference>
<keyword evidence="4" id="KW-1133">Transmembrane helix</keyword>
<evidence type="ECO:0000256" key="4">
    <source>
        <dbReference type="ARBA" id="ARBA00022989"/>
    </source>
</evidence>
<proteinExistence type="predicted"/>
<organism evidence="8 9">
    <name type="scientific">Sphaerospermopsis torques-reginae ITEP-024</name>
    <dbReference type="NCBI Taxonomy" id="984208"/>
    <lineage>
        <taxon>Bacteria</taxon>
        <taxon>Bacillati</taxon>
        <taxon>Cyanobacteriota</taxon>
        <taxon>Cyanophyceae</taxon>
        <taxon>Nostocales</taxon>
        <taxon>Aphanizomenonaceae</taxon>
        <taxon>Sphaerospermopsis</taxon>
        <taxon>Sphaerospermopsis torques-reginae</taxon>
    </lineage>
</organism>